<feature type="repeat" description="ANK" evidence="3">
    <location>
        <begin position="981"/>
        <end position="1013"/>
    </location>
</feature>
<dbReference type="Pfam" id="PF22939">
    <property type="entry name" value="WHD_GPIID"/>
    <property type="match status" value="1"/>
</dbReference>
<dbReference type="Pfam" id="PF01048">
    <property type="entry name" value="PNP_UDP_1"/>
    <property type="match status" value="1"/>
</dbReference>
<dbReference type="PROSITE" id="PS50297">
    <property type="entry name" value="ANK_REP_REGION"/>
    <property type="match status" value="3"/>
</dbReference>
<feature type="domain" description="Nucleoside phosphorylase" evidence="4">
    <location>
        <begin position="20"/>
        <end position="164"/>
    </location>
</feature>
<dbReference type="EMBL" id="JANPWZ010001305">
    <property type="protein sequence ID" value="KAJ3566888.1"/>
    <property type="molecule type" value="Genomic_DNA"/>
</dbReference>
<dbReference type="Proteomes" id="UP001148614">
    <property type="component" value="Unassembled WGS sequence"/>
</dbReference>
<feature type="domain" description="Nephrocystin 3-like N-terminal" evidence="6">
    <location>
        <begin position="419"/>
        <end position="585"/>
    </location>
</feature>
<dbReference type="SUPFAM" id="SSF53167">
    <property type="entry name" value="Purine and uridine phosphorylases"/>
    <property type="match status" value="1"/>
</dbReference>
<dbReference type="SUPFAM" id="SSF48403">
    <property type="entry name" value="Ankyrin repeat"/>
    <property type="match status" value="1"/>
</dbReference>
<dbReference type="GO" id="GO:0003824">
    <property type="term" value="F:catalytic activity"/>
    <property type="evidence" value="ECO:0007669"/>
    <property type="project" value="InterPro"/>
</dbReference>
<protein>
    <recommendedName>
        <fullName evidence="9">Nucleoside phosphorylase domain-containing protein</fullName>
    </recommendedName>
</protein>
<gene>
    <name evidence="7" type="ORF">NPX13_g6971</name>
</gene>
<evidence type="ECO:0000259" key="5">
    <source>
        <dbReference type="Pfam" id="PF22939"/>
    </source>
</evidence>
<dbReference type="VEuPathDB" id="FungiDB:F4678DRAFT_442982"/>
<evidence type="ECO:0008006" key="9">
    <source>
        <dbReference type="Google" id="ProtNLM"/>
    </source>
</evidence>
<dbReference type="SUPFAM" id="SSF52540">
    <property type="entry name" value="P-loop containing nucleoside triphosphate hydrolases"/>
    <property type="match status" value="1"/>
</dbReference>
<dbReference type="InterPro" id="IPR054471">
    <property type="entry name" value="GPIID_WHD"/>
</dbReference>
<dbReference type="VEuPathDB" id="FungiDB:F4678DRAFT_475387"/>
<evidence type="ECO:0000313" key="8">
    <source>
        <dbReference type="Proteomes" id="UP001148614"/>
    </source>
</evidence>
<dbReference type="Pfam" id="PF24883">
    <property type="entry name" value="NPHP3_N"/>
    <property type="match status" value="1"/>
</dbReference>
<keyword evidence="2 3" id="KW-0040">ANK repeat</keyword>
<reference evidence="7" key="1">
    <citation type="submission" date="2022-07" db="EMBL/GenBank/DDBJ databases">
        <title>Genome Sequence of Xylaria arbuscula.</title>
        <authorList>
            <person name="Buettner E."/>
        </authorList>
    </citation>
    <scope>NUCLEOTIDE SEQUENCE</scope>
    <source>
        <strain evidence="7">VT107</strain>
    </source>
</reference>
<dbReference type="Pfam" id="PF00023">
    <property type="entry name" value="Ank"/>
    <property type="match status" value="1"/>
</dbReference>
<dbReference type="PROSITE" id="PS50088">
    <property type="entry name" value="ANK_REPEAT"/>
    <property type="match status" value="3"/>
</dbReference>
<dbReference type="GO" id="GO:0009116">
    <property type="term" value="P:nucleoside metabolic process"/>
    <property type="evidence" value="ECO:0007669"/>
    <property type="project" value="InterPro"/>
</dbReference>
<dbReference type="InterPro" id="IPR027417">
    <property type="entry name" value="P-loop_NTPase"/>
</dbReference>
<keyword evidence="8" id="KW-1185">Reference proteome</keyword>
<feature type="repeat" description="ANK" evidence="3">
    <location>
        <begin position="1080"/>
        <end position="1103"/>
    </location>
</feature>
<accession>A0A9W8NAW0</accession>
<name>A0A9W8NAW0_9PEZI</name>
<dbReference type="PANTHER" id="PTHR24198:SF165">
    <property type="entry name" value="ANKYRIN REPEAT-CONTAINING PROTEIN-RELATED"/>
    <property type="match status" value="1"/>
</dbReference>
<proteinExistence type="predicted"/>
<dbReference type="SMART" id="SM00248">
    <property type="entry name" value="ANK"/>
    <property type="match status" value="11"/>
</dbReference>
<dbReference type="Pfam" id="PF12796">
    <property type="entry name" value="Ank_2"/>
    <property type="match status" value="3"/>
</dbReference>
<feature type="domain" description="GPI inositol-deacylase winged helix" evidence="5">
    <location>
        <begin position="696"/>
        <end position="784"/>
    </location>
</feature>
<evidence type="ECO:0000259" key="6">
    <source>
        <dbReference type="Pfam" id="PF24883"/>
    </source>
</evidence>
<evidence type="ECO:0000313" key="7">
    <source>
        <dbReference type="EMBL" id="KAJ3566888.1"/>
    </source>
</evidence>
<dbReference type="InterPro" id="IPR000845">
    <property type="entry name" value="Nucleoside_phosphorylase_d"/>
</dbReference>
<dbReference type="PANTHER" id="PTHR24198">
    <property type="entry name" value="ANKYRIN REPEAT AND PROTEIN KINASE DOMAIN-CONTAINING PROTEIN"/>
    <property type="match status" value="1"/>
</dbReference>
<evidence type="ECO:0000256" key="3">
    <source>
        <dbReference type="PROSITE-ProRule" id="PRU00023"/>
    </source>
</evidence>
<dbReference type="AlphaFoldDB" id="A0A9W8NAW0"/>
<dbReference type="Gene3D" id="1.25.40.20">
    <property type="entry name" value="Ankyrin repeat-containing domain"/>
    <property type="match status" value="1"/>
</dbReference>
<dbReference type="InterPro" id="IPR056884">
    <property type="entry name" value="NPHP3-like_N"/>
</dbReference>
<keyword evidence="1" id="KW-0677">Repeat</keyword>
<feature type="repeat" description="ANK" evidence="3">
    <location>
        <begin position="1250"/>
        <end position="1280"/>
    </location>
</feature>
<dbReference type="InterPro" id="IPR036770">
    <property type="entry name" value="Ankyrin_rpt-contain_sf"/>
</dbReference>
<dbReference type="InterPro" id="IPR002110">
    <property type="entry name" value="Ankyrin_rpt"/>
</dbReference>
<organism evidence="7 8">
    <name type="scientific">Xylaria arbuscula</name>
    <dbReference type="NCBI Taxonomy" id="114810"/>
    <lineage>
        <taxon>Eukaryota</taxon>
        <taxon>Fungi</taxon>
        <taxon>Dikarya</taxon>
        <taxon>Ascomycota</taxon>
        <taxon>Pezizomycotina</taxon>
        <taxon>Sordariomycetes</taxon>
        <taxon>Xylariomycetidae</taxon>
        <taxon>Xylariales</taxon>
        <taxon>Xylariaceae</taxon>
        <taxon>Xylaria</taxon>
    </lineage>
</organism>
<dbReference type="Gene3D" id="3.40.50.300">
    <property type="entry name" value="P-loop containing nucleotide triphosphate hydrolases"/>
    <property type="match status" value="1"/>
</dbReference>
<dbReference type="InterPro" id="IPR035994">
    <property type="entry name" value="Nucleoside_phosphorylase_sf"/>
</dbReference>
<sequence>MSTNSWDSSPPASCDDFQTAIICALPLEADAVAALFDRQWDSRRYRKVPGDINTYSTGAIGHHNIVLVHLPNMGKVAAATAAACLHTSYAGIKLALVVGICGGIPSGGSPNDRIILGDVVISNSIVQYDFGRRFPHGFVRKTGVQDSLPRPPPAVRSLLARLQTKHTRSLLQGQVFDYLSILQQRLGSTAMYPGISEDWLFNSTYRHKHHASSGGSGCSECDSGISNTCDAALKLSCQELGCDKQELIPRKMKRPSSKFPAIHFGCVASSDSVMKSGQDRDAASRDGVIAFEMEGAGIWETFPGCLIIKGVCDYADSHKNKLFQGFAAATAAATTKAVLNFWGSRNTRSLGVIINTTMEAAHSRVEGVNPARPSHSYHLGSNGTSAALVESARRIAVLKSLYTSPYRDRKERNPDRVAGTCEWFTTHEYFQRWQGRSSSSMLLVSADPGCGKSVLAKHLVDHELPTTESRTTCYFFFKDDFADQRSSTSALCCILHQLFEQKEILLSNKIVKRFETRGESLATSFVELWDILVSASQDQNAGEIICILDAFDECEDQGQDNFTKYLAKLYSVRNSFNLKFLITTRPYGHIRRGFQPLKVPGLPIIHLNGQTESEMSKISKEIDVYIRVRARNIRYCLKLEQSEEDLLLRSLLRVPHRTYLWACLTLDLIEKDINIDKTSISEAVSQLPQTVDEAYERILSRSSSVEQARKLLRIVLAAARPLTVTEMNIALTLREWHQSYQDFDLKPEERFCEYIRDACGLFITIIESKIYLLHQTAKEFLARNTDDRISMGENSRLTWKSSLCTRDSHRVLAEICIWHLLFNEFQKNDLHHLQKVFDYVERYNFLSYSAMYWAQHFRASSVNTSIATELVIRICTATSNHSPTWFKIYWGSTRNELPYEFSTLMISCFFGINHTVRALLKERTYDINQKDLLHKRTALSWASENGFDDVVKLLLRTGKISQFMSRLSPRTCVQVEAKDTKGRTPLSYAARKGHTTIVKRLIDRGACVDSKDEIGGTPVAYSLCTGQTELIDLLLRGERVDLVGEHLEPLLFSAAQRDDAATVELLLKSGEVNPNLRNDNGRTALSFAAQFNSTEVIELLLDRTDIDADLKDNHSRAPIFWAAGIDSMGALQLLIESGKVDINAKDSSGRTPLSWAASQREPDVLNCLLQNEEVDMNSRDNSGRTPLSWAAQTIGTRVIECLLENEKVDVNSRDNTGRTPLLWAIDSLSITSVRCLLKNRKIDINSRDNTGQTPLALATKRGWQDVVKILKERGGTFSRR</sequence>
<comment type="caution">
    <text evidence="7">The sequence shown here is derived from an EMBL/GenBank/DDBJ whole genome shotgun (WGS) entry which is preliminary data.</text>
</comment>
<evidence type="ECO:0000259" key="4">
    <source>
        <dbReference type="Pfam" id="PF01048"/>
    </source>
</evidence>
<evidence type="ECO:0000256" key="2">
    <source>
        <dbReference type="ARBA" id="ARBA00023043"/>
    </source>
</evidence>
<evidence type="ECO:0000256" key="1">
    <source>
        <dbReference type="ARBA" id="ARBA00022737"/>
    </source>
</evidence>
<dbReference type="Gene3D" id="3.40.50.1580">
    <property type="entry name" value="Nucleoside phosphorylase domain"/>
    <property type="match status" value="1"/>
</dbReference>